<evidence type="ECO:0000313" key="4">
    <source>
        <dbReference type="EMBL" id="RDX47088.1"/>
    </source>
</evidence>
<feature type="transmembrane region" description="Helical" evidence="2">
    <location>
        <begin position="120"/>
        <end position="148"/>
    </location>
</feature>
<proteinExistence type="predicted"/>
<feature type="transmembrane region" description="Helical" evidence="2">
    <location>
        <begin position="15"/>
        <end position="36"/>
    </location>
</feature>
<accession>A0A371D3G4</accession>
<feature type="transmembrane region" description="Helical" evidence="2">
    <location>
        <begin position="236"/>
        <end position="256"/>
    </location>
</feature>
<feature type="region of interest" description="Disordered" evidence="1">
    <location>
        <begin position="267"/>
        <end position="287"/>
    </location>
</feature>
<dbReference type="EMBL" id="KZ857421">
    <property type="protein sequence ID" value="RDX47088.1"/>
    <property type="molecule type" value="Genomic_DNA"/>
</dbReference>
<dbReference type="AlphaFoldDB" id="A0A371D3G4"/>
<protein>
    <recommendedName>
        <fullName evidence="3">DUF6533 domain-containing protein</fullName>
    </recommendedName>
</protein>
<sequence>MSLVPTSTVFHELSATRYMSAIGLMVLLYDHILTFADEVKLIWTAPATYAKYIFLLNRYTVLGTLLAVAYETCGFVNTTFTDTGCKHFIFTCSMFAIISVGIANLLILQRVVILWEHRPIILKIMTVGFLVSFIAQVATMIVTLMNLLPFISWSGVVGMCVATKSSPLLVAVWASPMLFEVFVLGSTALNALDRPRTIELPIIKALHSDGLGFFLSITLFRVMNLTFAALSRPSLTFLAVFFIWAMTTTVLGRLLIHLRRTECRPHISRSSSSRTPSSPDDDYLSEDDDDMDEYSLRRRSRVISPFGLVPLNRKTSSGSTLSGGYWDGDADGAGGHARALSADNPLEITQIPLAYPYHYRKRAHDPHVRPWD</sequence>
<keyword evidence="2" id="KW-1133">Transmembrane helix</keyword>
<keyword evidence="5" id="KW-1185">Reference proteome</keyword>
<dbReference type="Proteomes" id="UP000256964">
    <property type="component" value="Unassembled WGS sequence"/>
</dbReference>
<dbReference type="Pfam" id="PF20151">
    <property type="entry name" value="DUF6533"/>
    <property type="match status" value="1"/>
</dbReference>
<feature type="transmembrane region" description="Helical" evidence="2">
    <location>
        <begin position="168"/>
        <end position="189"/>
    </location>
</feature>
<dbReference type="OrthoDB" id="3251775at2759"/>
<reference evidence="4 5" key="1">
    <citation type="journal article" date="2018" name="Biotechnol. Biofuels">
        <title>Integrative visual omics of the white-rot fungus Polyporus brumalis exposes the biotechnological potential of its oxidative enzymes for delignifying raw plant biomass.</title>
        <authorList>
            <person name="Miyauchi S."/>
            <person name="Rancon A."/>
            <person name="Drula E."/>
            <person name="Hage H."/>
            <person name="Chaduli D."/>
            <person name="Favel A."/>
            <person name="Grisel S."/>
            <person name="Henrissat B."/>
            <person name="Herpoel-Gimbert I."/>
            <person name="Ruiz-Duenas F.J."/>
            <person name="Chevret D."/>
            <person name="Hainaut M."/>
            <person name="Lin J."/>
            <person name="Wang M."/>
            <person name="Pangilinan J."/>
            <person name="Lipzen A."/>
            <person name="Lesage-Meessen L."/>
            <person name="Navarro D."/>
            <person name="Riley R."/>
            <person name="Grigoriev I.V."/>
            <person name="Zhou S."/>
            <person name="Raouche S."/>
            <person name="Rosso M.N."/>
        </authorList>
    </citation>
    <scope>NUCLEOTIDE SEQUENCE [LARGE SCALE GENOMIC DNA]</scope>
    <source>
        <strain evidence="4 5">BRFM 1820</strain>
    </source>
</reference>
<dbReference type="InterPro" id="IPR045340">
    <property type="entry name" value="DUF6533"/>
</dbReference>
<feature type="compositionally biased region" description="Low complexity" evidence="1">
    <location>
        <begin position="268"/>
        <end position="278"/>
    </location>
</feature>
<feature type="domain" description="DUF6533" evidence="3">
    <location>
        <begin position="18"/>
        <end position="62"/>
    </location>
</feature>
<evidence type="ECO:0000256" key="1">
    <source>
        <dbReference type="SAM" id="MobiDB-lite"/>
    </source>
</evidence>
<organism evidence="4 5">
    <name type="scientific">Lentinus brumalis</name>
    <dbReference type="NCBI Taxonomy" id="2498619"/>
    <lineage>
        <taxon>Eukaryota</taxon>
        <taxon>Fungi</taxon>
        <taxon>Dikarya</taxon>
        <taxon>Basidiomycota</taxon>
        <taxon>Agaricomycotina</taxon>
        <taxon>Agaricomycetes</taxon>
        <taxon>Polyporales</taxon>
        <taxon>Polyporaceae</taxon>
        <taxon>Lentinus</taxon>
    </lineage>
</organism>
<name>A0A371D3G4_9APHY</name>
<evidence type="ECO:0000313" key="5">
    <source>
        <dbReference type="Proteomes" id="UP000256964"/>
    </source>
</evidence>
<keyword evidence="2" id="KW-0472">Membrane</keyword>
<evidence type="ECO:0000259" key="3">
    <source>
        <dbReference type="Pfam" id="PF20151"/>
    </source>
</evidence>
<feature type="transmembrane region" description="Helical" evidence="2">
    <location>
        <begin position="88"/>
        <end position="108"/>
    </location>
</feature>
<gene>
    <name evidence="4" type="ORF">OH76DRAFT_1406258</name>
</gene>
<evidence type="ECO:0000256" key="2">
    <source>
        <dbReference type="SAM" id="Phobius"/>
    </source>
</evidence>
<feature type="transmembrane region" description="Helical" evidence="2">
    <location>
        <begin position="48"/>
        <end position="68"/>
    </location>
</feature>
<keyword evidence="2" id="KW-0812">Transmembrane</keyword>
<feature type="transmembrane region" description="Helical" evidence="2">
    <location>
        <begin position="210"/>
        <end position="230"/>
    </location>
</feature>